<dbReference type="InterPro" id="IPR020574">
    <property type="entry name" value="Ribosomal_uS9_CS"/>
</dbReference>
<dbReference type="InterPro" id="IPR020568">
    <property type="entry name" value="Ribosomal_Su5_D2-typ_SF"/>
</dbReference>
<evidence type="ECO:0000256" key="5">
    <source>
        <dbReference type="HAMAP-Rule" id="MF_00532"/>
    </source>
</evidence>
<evidence type="ECO:0000256" key="1">
    <source>
        <dbReference type="ARBA" id="ARBA00005251"/>
    </source>
</evidence>
<dbReference type="PROSITE" id="PS00360">
    <property type="entry name" value="RIBOSOMAL_S9"/>
    <property type="match status" value="1"/>
</dbReference>
<gene>
    <name evidence="5" type="primary">rpsI</name>
    <name evidence="8" type="ORF">COS49_00665</name>
</gene>
<evidence type="ECO:0000313" key="9">
    <source>
        <dbReference type="Proteomes" id="UP000229894"/>
    </source>
</evidence>
<feature type="region of interest" description="Disordered" evidence="7">
    <location>
        <begin position="1"/>
        <end position="39"/>
    </location>
</feature>
<dbReference type="HAMAP" id="MF_00532_B">
    <property type="entry name" value="Ribosomal_uS9_B"/>
    <property type="match status" value="1"/>
</dbReference>
<dbReference type="AlphaFoldDB" id="A0A2M7BV38"/>
<accession>A0A2M7BV38</accession>
<evidence type="ECO:0000256" key="2">
    <source>
        <dbReference type="ARBA" id="ARBA00022980"/>
    </source>
</evidence>
<comment type="caution">
    <text evidence="8">The sequence shown here is derived from an EMBL/GenBank/DDBJ whole genome shotgun (WGS) entry which is preliminary data.</text>
</comment>
<dbReference type="InterPro" id="IPR014721">
    <property type="entry name" value="Ribsml_uS5_D2-typ_fold_subgr"/>
</dbReference>
<dbReference type="Proteomes" id="UP000229894">
    <property type="component" value="Unassembled WGS sequence"/>
</dbReference>
<evidence type="ECO:0000256" key="4">
    <source>
        <dbReference type="ARBA" id="ARBA00035259"/>
    </source>
</evidence>
<name>A0A2M7BV38_9BACT</name>
<dbReference type="GO" id="GO:0015935">
    <property type="term" value="C:small ribosomal subunit"/>
    <property type="evidence" value="ECO:0007669"/>
    <property type="project" value="TreeGrafter"/>
</dbReference>
<dbReference type="Pfam" id="PF00380">
    <property type="entry name" value="Ribosomal_S9"/>
    <property type="match status" value="1"/>
</dbReference>
<dbReference type="GO" id="GO:0005737">
    <property type="term" value="C:cytoplasm"/>
    <property type="evidence" value="ECO:0007669"/>
    <property type="project" value="UniProtKB-ARBA"/>
</dbReference>
<feature type="compositionally biased region" description="Basic residues" evidence="7">
    <location>
        <begin position="16"/>
        <end position="33"/>
    </location>
</feature>
<keyword evidence="2 5" id="KW-0689">Ribosomal protein</keyword>
<evidence type="ECO:0000313" key="8">
    <source>
        <dbReference type="EMBL" id="PIV10418.1"/>
    </source>
</evidence>
<keyword evidence="3 5" id="KW-0687">Ribonucleoprotein</keyword>
<dbReference type="InterPro" id="IPR000754">
    <property type="entry name" value="Ribosomal_uS9"/>
</dbReference>
<evidence type="ECO:0000256" key="6">
    <source>
        <dbReference type="RuleBase" id="RU003815"/>
    </source>
</evidence>
<dbReference type="FunFam" id="3.30.230.10:FF:000001">
    <property type="entry name" value="30S ribosomal protein S9"/>
    <property type="match status" value="1"/>
</dbReference>
<dbReference type="GO" id="GO:0003723">
    <property type="term" value="F:RNA binding"/>
    <property type="evidence" value="ECO:0007669"/>
    <property type="project" value="TreeGrafter"/>
</dbReference>
<organism evidence="8 9">
    <name type="scientific">Candidatus Portnoybacteria bacterium CG03_land_8_20_14_0_80_41_10</name>
    <dbReference type="NCBI Taxonomy" id="1974808"/>
    <lineage>
        <taxon>Bacteria</taxon>
        <taxon>Candidatus Portnoyibacteriota</taxon>
    </lineage>
</organism>
<dbReference type="PANTHER" id="PTHR21569:SF1">
    <property type="entry name" value="SMALL RIBOSOMAL SUBUNIT PROTEIN US9M"/>
    <property type="match status" value="1"/>
</dbReference>
<dbReference type="GO" id="GO:0003735">
    <property type="term" value="F:structural constituent of ribosome"/>
    <property type="evidence" value="ECO:0007669"/>
    <property type="project" value="InterPro"/>
</dbReference>
<feature type="compositionally biased region" description="Basic and acidic residues" evidence="7">
    <location>
        <begin position="152"/>
        <end position="161"/>
    </location>
</feature>
<dbReference type="SUPFAM" id="SSF54211">
    <property type="entry name" value="Ribosomal protein S5 domain 2-like"/>
    <property type="match status" value="1"/>
</dbReference>
<evidence type="ECO:0000256" key="7">
    <source>
        <dbReference type="SAM" id="MobiDB-lite"/>
    </source>
</evidence>
<feature type="region of interest" description="Disordered" evidence="7">
    <location>
        <begin position="151"/>
        <end position="176"/>
    </location>
</feature>
<protein>
    <recommendedName>
        <fullName evidence="4 5">Small ribosomal subunit protein uS9</fullName>
    </recommendedName>
</protein>
<evidence type="ECO:0000256" key="3">
    <source>
        <dbReference type="ARBA" id="ARBA00023274"/>
    </source>
</evidence>
<dbReference type="GO" id="GO:0006412">
    <property type="term" value="P:translation"/>
    <property type="evidence" value="ECO:0007669"/>
    <property type="project" value="UniProtKB-UniRule"/>
</dbReference>
<proteinExistence type="inferred from homology"/>
<dbReference type="EMBL" id="PEUX01000014">
    <property type="protein sequence ID" value="PIV10418.1"/>
    <property type="molecule type" value="Genomic_DNA"/>
</dbReference>
<reference evidence="9" key="1">
    <citation type="submission" date="2017-09" db="EMBL/GenBank/DDBJ databases">
        <title>Depth-based differentiation of microbial function through sediment-hosted aquifers and enrichment of novel symbionts in the deep terrestrial subsurface.</title>
        <authorList>
            <person name="Probst A.J."/>
            <person name="Ladd B."/>
            <person name="Jarett J.K."/>
            <person name="Geller-Mcgrath D.E."/>
            <person name="Sieber C.M.K."/>
            <person name="Emerson J.B."/>
            <person name="Anantharaman K."/>
            <person name="Thomas B.C."/>
            <person name="Malmstrom R."/>
            <person name="Stieglmeier M."/>
            <person name="Klingl A."/>
            <person name="Woyke T."/>
            <person name="Ryan C.M."/>
            <person name="Banfield J.F."/>
        </authorList>
    </citation>
    <scope>NUCLEOTIDE SEQUENCE [LARGE SCALE GENOMIC DNA]</scope>
</reference>
<feature type="compositionally biased region" description="Basic residues" evidence="7">
    <location>
        <begin position="162"/>
        <end position="176"/>
    </location>
</feature>
<dbReference type="Gene3D" id="3.30.230.10">
    <property type="match status" value="1"/>
</dbReference>
<dbReference type="PANTHER" id="PTHR21569">
    <property type="entry name" value="RIBOSOMAL PROTEIN S9"/>
    <property type="match status" value="1"/>
</dbReference>
<comment type="similarity">
    <text evidence="1 5 6">Belongs to the universal ribosomal protein uS9 family.</text>
</comment>
<dbReference type="InterPro" id="IPR023035">
    <property type="entry name" value="Ribosomal_uS9_bac/plastid"/>
</dbReference>
<dbReference type="NCBIfam" id="NF001099">
    <property type="entry name" value="PRK00132.1"/>
    <property type="match status" value="1"/>
</dbReference>
<sequence length="176" mass="20471">MVTQKKSSKSKLTVVRPKKTIQKTAKAKAKSPKKTQEELNKDKRYYEAVGRRKRATARVRLFTCRPFEDKKAKIEINQKAYTDFFPILEFQQLVASPLQKMKSINRFKATIRVKGGGIRGQAEAIRHGMSRALVKFNPDFSKKLKRAGFLSRDPREVERKKPGLKKARRAPQWRKR</sequence>